<dbReference type="Pfam" id="PF20237">
    <property type="entry name" value="DUF6594"/>
    <property type="match status" value="1"/>
</dbReference>
<dbReference type="PANTHER" id="PTHR34502:SF5">
    <property type="entry name" value="DUF6594 DOMAIN-CONTAINING PROTEIN"/>
    <property type="match status" value="1"/>
</dbReference>
<feature type="transmembrane region" description="Helical" evidence="1">
    <location>
        <begin position="127"/>
        <end position="150"/>
    </location>
</feature>
<dbReference type="PANTHER" id="PTHR34502">
    <property type="entry name" value="DUF6594 DOMAIN-CONTAINING PROTEIN-RELATED"/>
    <property type="match status" value="1"/>
</dbReference>
<dbReference type="InParanoid" id="A0A0C3I336"/>
<evidence type="ECO:0000313" key="3">
    <source>
        <dbReference type="EMBL" id="KIN08807.1"/>
    </source>
</evidence>
<gene>
    <name evidence="3" type="ORF">OIDMADRAFT_23563</name>
</gene>
<feature type="transmembrane region" description="Helical" evidence="1">
    <location>
        <begin position="183"/>
        <end position="209"/>
    </location>
</feature>
<dbReference type="OrthoDB" id="3533814at2759"/>
<protein>
    <recommendedName>
        <fullName evidence="2">DUF6594 domain-containing protein</fullName>
    </recommendedName>
</protein>
<keyword evidence="1" id="KW-0812">Transmembrane</keyword>
<feature type="domain" description="DUF6594" evidence="2">
    <location>
        <begin position="20"/>
        <end position="195"/>
    </location>
</feature>
<name>A0A0C3I336_OIDMZ</name>
<evidence type="ECO:0000313" key="4">
    <source>
        <dbReference type="Proteomes" id="UP000054321"/>
    </source>
</evidence>
<accession>A0A0C3I336</accession>
<keyword evidence="1" id="KW-0472">Membrane</keyword>
<evidence type="ECO:0000256" key="1">
    <source>
        <dbReference type="SAM" id="Phobius"/>
    </source>
</evidence>
<dbReference type="AlphaFoldDB" id="A0A0C3I336"/>
<reference evidence="4" key="2">
    <citation type="submission" date="2015-01" db="EMBL/GenBank/DDBJ databases">
        <title>Evolutionary Origins and Diversification of the Mycorrhizal Mutualists.</title>
        <authorList>
            <consortium name="DOE Joint Genome Institute"/>
            <consortium name="Mycorrhizal Genomics Consortium"/>
            <person name="Kohler A."/>
            <person name="Kuo A."/>
            <person name="Nagy L.G."/>
            <person name="Floudas D."/>
            <person name="Copeland A."/>
            <person name="Barry K.W."/>
            <person name="Cichocki N."/>
            <person name="Veneault-Fourrey C."/>
            <person name="LaButti K."/>
            <person name="Lindquist E.A."/>
            <person name="Lipzen A."/>
            <person name="Lundell T."/>
            <person name="Morin E."/>
            <person name="Murat C."/>
            <person name="Riley R."/>
            <person name="Ohm R."/>
            <person name="Sun H."/>
            <person name="Tunlid A."/>
            <person name="Henrissat B."/>
            <person name="Grigoriev I.V."/>
            <person name="Hibbett D.S."/>
            <person name="Martin F."/>
        </authorList>
    </citation>
    <scope>NUCLEOTIDE SEQUENCE [LARGE SCALE GENOMIC DNA]</scope>
    <source>
        <strain evidence="4">Zn</strain>
    </source>
</reference>
<keyword evidence="4" id="KW-1185">Reference proteome</keyword>
<dbReference type="Proteomes" id="UP000054321">
    <property type="component" value="Unassembled WGS sequence"/>
</dbReference>
<dbReference type="EMBL" id="KN832870">
    <property type="protein sequence ID" value="KIN08807.1"/>
    <property type="molecule type" value="Genomic_DNA"/>
</dbReference>
<keyword evidence="1" id="KW-1133">Transmembrane helix</keyword>
<reference evidence="3 4" key="1">
    <citation type="submission" date="2014-04" db="EMBL/GenBank/DDBJ databases">
        <authorList>
            <consortium name="DOE Joint Genome Institute"/>
            <person name="Kuo A."/>
            <person name="Martino E."/>
            <person name="Perotto S."/>
            <person name="Kohler A."/>
            <person name="Nagy L.G."/>
            <person name="Floudas D."/>
            <person name="Copeland A."/>
            <person name="Barry K.W."/>
            <person name="Cichocki N."/>
            <person name="Veneault-Fourrey C."/>
            <person name="LaButti K."/>
            <person name="Lindquist E.A."/>
            <person name="Lipzen A."/>
            <person name="Lundell T."/>
            <person name="Morin E."/>
            <person name="Murat C."/>
            <person name="Sun H."/>
            <person name="Tunlid A."/>
            <person name="Henrissat B."/>
            <person name="Grigoriev I.V."/>
            <person name="Hibbett D.S."/>
            <person name="Martin F."/>
            <person name="Nordberg H.P."/>
            <person name="Cantor M.N."/>
            <person name="Hua S.X."/>
        </authorList>
    </citation>
    <scope>NUCLEOTIDE SEQUENCE [LARGE SCALE GENOMIC DNA]</scope>
    <source>
        <strain evidence="3 4">Zn</strain>
    </source>
</reference>
<evidence type="ECO:0000259" key="2">
    <source>
        <dbReference type="Pfam" id="PF20237"/>
    </source>
</evidence>
<dbReference type="STRING" id="913774.A0A0C3I336"/>
<dbReference type="HOGENOM" id="CLU_1294755_0_0_1"/>
<organism evidence="3 4">
    <name type="scientific">Oidiodendron maius (strain Zn)</name>
    <dbReference type="NCBI Taxonomy" id="913774"/>
    <lineage>
        <taxon>Eukaryota</taxon>
        <taxon>Fungi</taxon>
        <taxon>Dikarya</taxon>
        <taxon>Ascomycota</taxon>
        <taxon>Pezizomycotina</taxon>
        <taxon>Leotiomycetes</taxon>
        <taxon>Leotiomycetes incertae sedis</taxon>
        <taxon>Myxotrichaceae</taxon>
        <taxon>Oidiodendron</taxon>
    </lineage>
</organism>
<sequence>MDYEQWKLTMVVLCFGTDDILLKDSSLRALAPALARDHLSVFNWIYAEKPLDVGQYDFIYHRDDFVSLPNKPQEGFDDLIKAFLNRSPGSRIQQFFKQEPKTPHQHAQESQKQEQIVYLFSNDKISLFAQMIAICLVVAILLIPIFLLFLTEMSRKTTSVMVLVFVLAFAVSMSLMGAKAESVFVGTCTYCAVLVTFLGNLQGAATVVVTASA</sequence>
<proteinExistence type="predicted"/>
<feature type="transmembrane region" description="Helical" evidence="1">
    <location>
        <begin position="157"/>
        <end position="177"/>
    </location>
</feature>
<dbReference type="InterPro" id="IPR046529">
    <property type="entry name" value="DUF6594"/>
</dbReference>